<evidence type="ECO:0000256" key="3">
    <source>
        <dbReference type="ARBA" id="ARBA00023239"/>
    </source>
</evidence>
<comment type="similarity">
    <text evidence="1">Belongs to the HpcH/HpaI aldolase family.</text>
</comment>
<evidence type="ECO:0000256" key="1">
    <source>
        <dbReference type="ARBA" id="ARBA00005568"/>
    </source>
</evidence>
<keyword evidence="6" id="KW-1185">Reference proteome</keyword>
<evidence type="ECO:0000313" key="5">
    <source>
        <dbReference type="EMBL" id="MBL3607558.1"/>
    </source>
</evidence>
<evidence type="ECO:0000313" key="6">
    <source>
        <dbReference type="Proteomes" id="UP000604473"/>
    </source>
</evidence>
<gene>
    <name evidence="5" type="ORF">JMM60_01900</name>
</gene>
<keyword evidence="2" id="KW-0479">Metal-binding</keyword>
<feature type="domain" description="HpcH/HpaI aldolase/citrate lyase" evidence="4">
    <location>
        <begin position="64"/>
        <end position="250"/>
    </location>
</feature>
<dbReference type="SUPFAM" id="SSF51621">
    <property type="entry name" value="Phosphoenolpyruvate/pyruvate domain"/>
    <property type="match status" value="1"/>
</dbReference>
<dbReference type="InterPro" id="IPR005000">
    <property type="entry name" value="Aldolase/citrate-lyase_domain"/>
</dbReference>
<sequence>MGSIRSCVFANTHLHFTVGLAGPKHEPCSSRAAGSPQGIISVQSKNAASPEIGLAFCLAGRAEAVLLAKGAGFDFAVMDMEHGPIGLSELGQAAAVGQAAGFPVHARVTGPGSPDLARVLDCGAAGVIVPHVDSADEARRVVRACRFAPVGRRALPGPLPVADYVPLPADALVGAAGGGKVMAMIESAEALAAVEEIAAVPGLDALIVGTNDLADGMGLRGRVGHPGIHAAFGRIAAAARARGLAFGAMGLPPELVESHALALGASILVATNETNLIVEGGAALLAALRGPTGS</sequence>
<evidence type="ECO:0000256" key="2">
    <source>
        <dbReference type="ARBA" id="ARBA00022723"/>
    </source>
</evidence>
<dbReference type="PANTHER" id="PTHR30502">
    <property type="entry name" value="2-KETO-3-DEOXY-L-RHAMNONATE ALDOLASE"/>
    <property type="match status" value="1"/>
</dbReference>
<dbReference type="Proteomes" id="UP000604473">
    <property type="component" value="Unassembled WGS sequence"/>
</dbReference>
<dbReference type="Pfam" id="PF03328">
    <property type="entry name" value="HpcH_HpaI"/>
    <property type="match status" value="1"/>
</dbReference>
<evidence type="ECO:0000259" key="4">
    <source>
        <dbReference type="Pfam" id="PF03328"/>
    </source>
</evidence>
<dbReference type="Gene3D" id="3.20.20.60">
    <property type="entry name" value="Phosphoenolpyruvate-binding domains"/>
    <property type="match status" value="1"/>
</dbReference>
<dbReference type="PANTHER" id="PTHR30502:SF0">
    <property type="entry name" value="PHOSPHOENOLPYRUVATE CARBOXYLASE FAMILY PROTEIN"/>
    <property type="match status" value="1"/>
</dbReference>
<proteinExistence type="inferred from homology"/>
<dbReference type="InterPro" id="IPR040442">
    <property type="entry name" value="Pyrv_kinase-like_dom_sf"/>
</dbReference>
<reference evidence="5 6" key="1">
    <citation type="submission" date="2021-01" db="EMBL/GenBank/DDBJ databases">
        <title>Draft genomes of Rhodovulum sulfidophilum.</title>
        <authorList>
            <person name="Guzman M.S."/>
        </authorList>
    </citation>
    <scope>NUCLEOTIDE SEQUENCE [LARGE SCALE GENOMIC DNA]</scope>
    <source>
        <strain evidence="5 6">AB35</strain>
    </source>
</reference>
<comment type="caution">
    <text evidence="5">The sequence shown here is derived from an EMBL/GenBank/DDBJ whole genome shotgun (WGS) entry which is preliminary data.</text>
</comment>
<accession>A0ABS1RNT5</accession>
<organism evidence="5 6">
    <name type="scientific">Rhodovulum sulfidophilum</name>
    <name type="common">Rhodobacter sulfidophilus</name>
    <dbReference type="NCBI Taxonomy" id="35806"/>
    <lineage>
        <taxon>Bacteria</taxon>
        <taxon>Pseudomonadati</taxon>
        <taxon>Pseudomonadota</taxon>
        <taxon>Alphaproteobacteria</taxon>
        <taxon>Rhodobacterales</taxon>
        <taxon>Paracoccaceae</taxon>
        <taxon>Rhodovulum</taxon>
    </lineage>
</organism>
<protein>
    <submittedName>
        <fullName evidence="5">Aldolase</fullName>
    </submittedName>
</protein>
<name>A0ABS1RNT5_RHOSU</name>
<dbReference type="InterPro" id="IPR015813">
    <property type="entry name" value="Pyrv/PenolPyrv_kinase-like_dom"/>
</dbReference>
<dbReference type="EMBL" id="JAESJJ010000001">
    <property type="protein sequence ID" value="MBL3607558.1"/>
    <property type="molecule type" value="Genomic_DNA"/>
</dbReference>
<dbReference type="InterPro" id="IPR050251">
    <property type="entry name" value="HpcH-HpaI_aldolase"/>
</dbReference>
<keyword evidence="3" id="KW-0456">Lyase</keyword>